<evidence type="ECO:0000313" key="1">
    <source>
        <dbReference type="EMBL" id="DAD82129.1"/>
    </source>
</evidence>
<dbReference type="InterPro" id="IPR035198">
    <property type="entry name" value="SU10_MCP"/>
</dbReference>
<proteinExistence type="predicted"/>
<sequence length="327" mass="35067">MAQGTATSFAVPNFSGMLFAKGQTATPFSTMIGARPLVTNHVEFTCGQEYNTETGEQPEISETASLTAPQPEMVTRSQLTNVTQIFQKSVAISYGKQSNMGTLQGINVAGQQANPMDELAFQVSRRMAKIAQDIEYTFINGKYAKATIDAEANKTRGLLTAITTNVLDLAKKPLTYWLVAEGLKSIHDQGAKTDNIVLGVDATTMLQLNLDAQQNNLTIVPLGREVNGIKLQTVVTPLGEVAVALFDTMPTGTAVLFDPSIMAPVHQMVPGKGNFFLEQLAKTGAGETYQIFGQIGLDHGPEWMSAKFTNISTDLPSVLTATKASGE</sequence>
<dbReference type="EMBL" id="BK014913">
    <property type="protein sequence ID" value="DAD82126.1"/>
    <property type="molecule type" value="Genomic_DNA"/>
</dbReference>
<name>A0A8S5MID5_9CAUD</name>
<dbReference type="EMBL" id="BK014913">
    <property type="protein sequence ID" value="DAD82129.1"/>
    <property type="molecule type" value="Genomic_DNA"/>
</dbReference>
<reference evidence="1" key="1">
    <citation type="journal article" date="2021" name="Proc. Natl. Acad. Sci. U.S.A.">
        <title>A Catalog of Tens of Thousands of Viruses from Human Metagenomes Reveals Hidden Associations with Chronic Diseases.</title>
        <authorList>
            <person name="Tisza M.J."/>
            <person name="Buck C.B."/>
        </authorList>
    </citation>
    <scope>NUCLEOTIDE SEQUENCE</scope>
    <source>
        <strain evidence="1">CtwQg18</strain>
    </source>
</reference>
<protein>
    <submittedName>
        <fullName evidence="1">Major capsid protein</fullName>
    </submittedName>
</protein>
<dbReference type="Pfam" id="PF17236">
    <property type="entry name" value="SU10_MCP"/>
    <property type="match status" value="1"/>
</dbReference>
<accession>A0A8S5MID5</accession>
<organism evidence="1">
    <name type="scientific">Siphoviridae sp. ctwQg18</name>
    <dbReference type="NCBI Taxonomy" id="2826516"/>
    <lineage>
        <taxon>Viruses</taxon>
        <taxon>Duplodnaviria</taxon>
        <taxon>Heunggongvirae</taxon>
        <taxon>Uroviricota</taxon>
        <taxon>Caudoviricetes</taxon>
    </lineage>
</organism>